<dbReference type="PANTHER" id="PTHR35863">
    <property type="entry name" value="COBALT-PRECORRIN-5B C(1)-METHYLTRANSFERASE"/>
    <property type="match status" value="1"/>
</dbReference>
<dbReference type="GO" id="GO:0043780">
    <property type="term" value="F:cobalt-precorrin-5B C1-methyltransferase activity"/>
    <property type="evidence" value="ECO:0007669"/>
    <property type="project" value="RHEA"/>
</dbReference>
<evidence type="ECO:0000256" key="3">
    <source>
        <dbReference type="ARBA" id="ARBA00022679"/>
    </source>
</evidence>
<comment type="pathway">
    <text evidence="5">Cofactor biosynthesis; adenosylcobalamin biosynthesis; cob(II)yrinate a,c-diamide from sirohydrochlorin (anaerobic route): step 6/10.</text>
</comment>
<dbReference type="GO" id="GO:0019251">
    <property type="term" value="P:anaerobic cobalamin biosynthetic process"/>
    <property type="evidence" value="ECO:0007669"/>
    <property type="project" value="UniProtKB-UniRule"/>
</dbReference>
<keyword evidence="1 5" id="KW-0169">Cobalamin biosynthesis</keyword>
<comment type="catalytic activity">
    <reaction evidence="5">
        <text>Co-precorrin-5B + S-adenosyl-L-methionine = Co-precorrin-6A + S-adenosyl-L-homocysteine</text>
        <dbReference type="Rhea" id="RHEA:26285"/>
        <dbReference type="ChEBI" id="CHEBI:57856"/>
        <dbReference type="ChEBI" id="CHEBI:59789"/>
        <dbReference type="ChEBI" id="CHEBI:60063"/>
        <dbReference type="ChEBI" id="CHEBI:60064"/>
        <dbReference type="EC" id="2.1.1.195"/>
    </reaction>
</comment>
<evidence type="ECO:0000256" key="2">
    <source>
        <dbReference type="ARBA" id="ARBA00022603"/>
    </source>
</evidence>
<dbReference type="GO" id="GO:0032259">
    <property type="term" value="P:methylation"/>
    <property type="evidence" value="ECO:0007669"/>
    <property type="project" value="UniProtKB-KW"/>
</dbReference>
<dbReference type="Pfam" id="PF01888">
    <property type="entry name" value="CbiD"/>
    <property type="match status" value="1"/>
</dbReference>
<proteinExistence type="inferred from homology"/>
<comment type="function">
    <text evidence="5">Catalyzes the methylation of C-1 in cobalt-precorrin-5B to form cobalt-precorrin-6A.</text>
</comment>
<dbReference type="Pfam" id="PF02571">
    <property type="entry name" value="CbiJ"/>
    <property type="match status" value="1"/>
</dbReference>
<dbReference type="EMBL" id="VKLW01000019">
    <property type="protein sequence ID" value="TYK33153.1"/>
    <property type="molecule type" value="Genomic_DNA"/>
</dbReference>
<reference evidence="6 7" key="1">
    <citation type="submission" date="2019-07" db="EMBL/GenBank/DDBJ databases">
        <title>Draft Genome Sequences of Bacteroides pyogenes Strains Isolated from the Uterus Holstein Dairy Cows with Metritis.</title>
        <authorList>
            <person name="Cunha F."/>
            <person name="Galvao K.N."/>
            <person name="Jeon S.J."/>
            <person name="Jeong K.C."/>
        </authorList>
    </citation>
    <scope>NUCLEOTIDE SEQUENCE [LARGE SCALE GENOMIC DNA]</scope>
    <source>
        <strain evidence="6 7">KG-31</strain>
    </source>
</reference>
<keyword evidence="4 5" id="KW-0949">S-adenosyl-L-methionine</keyword>
<evidence type="ECO:0000256" key="4">
    <source>
        <dbReference type="ARBA" id="ARBA00022691"/>
    </source>
</evidence>
<dbReference type="GO" id="GO:0016994">
    <property type="term" value="F:precorrin-6A reductase activity"/>
    <property type="evidence" value="ECO:0007669"/>
    <property type="project" value="InterPro"/>
</dbReference>
<dbReference type="InterPro" id="IPR036074">
    <property type="entry name" value="CbiD_sf"/>
</dbReference>
<protein>
    <recommendedName>
        <fullName evidence="5">Cobalt-precorrin-5B C(1)-methyltransferase</fullName>
        <ecNumber evidence="5">2.1.1.195</ecNumber>
    </recommendedName>
    <alternativeName>
        <fullName evidence="5">Cobalt-precorrin-6A synthase</fullName>
    </alternativeName>
</protein>
<gene>
    <name evidence="5" type="primary">cbiD</name>
    <name evidence="6" type="ORF">FNJ60_09190</name>
</gene>
<sequence>MILIFGGTTEGRIAAETVDEAGQPFFYSTRGTLQEVEGRNMVRLTGEMNRKEITSFCREHRIRLIVDAAHPFAAQLHANIDGAAKDTDIQVVRLERLYPQLPGDIIRCESFDEAILRMKRDGIKKLLALTGTQTIGKLKPFWLENDCIFRILRRDESVETALREGFPKEKLVFYQPEESEEKILEETNPQAIITKESGRSGGFVEKIEAAAKAGVKIYVVKRPPMPESFITVTGKHGLRRVIEQRVPGFYPLRSGLTTGTCATAASKAAALALIDEVFEKETEVTLPDEERISVAIDCVEKTDAQTARAEVVKDAGDDPDVTHGHRIISTVSFSDEPGIHFLQGKGVGRVTLPGLGLPVGEPAINVTPRNMIAGELTAIYGGGLDVTISVPDGEELAKRTFNPKLGIVGGISIIGTSGIVRPFSSEAFVDAIRREVEVAKAVGAERLVINSGAKSEKHVKAIYPDLPPQAFVHYGNFIGETLKIAEDTGFQKVSMGIMIGKAVKLAEGHLDTHSKKVVMNKEFLRKTALEARCSSATMDLIRDMTLARELWNIPVPEEKDSFFNKIVALCARHCQSILPHAELTLLLIDEDGKVFNKKVSSQ</sequence>
<dbReference type="InterPro" id="IPR002748">
    <property type="entry name" value="CbiD"/>
</dbReference>
<dbReference type="HAMAP" id="MF_00787">
    <property type="entry name" value="CbiD"/>
    <property type="match status" value="1"/>
</dbReference>
<dbReference type="InterPro" id="IPR003723">
    <property type="entry name" value="Precorrin-6x_reduct"/>
</dbReference>
<comment type="similarity">
    <text evidence="5">Belongs to the CbiD family.</text>
</comment>
<dbReference type="AlphaFoldDB" id="A0A5D3FI81"/>
<dbReference type="PROSITE" id="PS51014">
    <property type="entry name" value="COBK_CBIJ"/>
    <property type="match status" value="1"/>
</dbReference>
<organism evidence="6 7">
    <name type="scientific">Bacteroides pyogenes</name>
    <dbReference type="NCBI Taxonomy" id="310300"/>
    <lineage>
        <taxon>Bacteria</taxon>
        <taxon>Pseudomonadati</taxon>
        <taxon>Bacteroidota</taxon>
        <taxon>Bacteroidia</taxon>
        <taxon>Bacteroidales</taxon>
        <taxon>Bacteroidaceae</taxon>
        <taxon>Bacteroides</taxon>
    </lineage>
</organism>
<dbReference type="UniPathway" id="UPA00148">
    <property type="reaction ID" value="UER00227"/>
</dbReference>
<keyword evidence="3 5" id="KW-0808">Transferase</keyword>
<keyword evidence="2 5" id="KW-0489">Methyltransferase</keyword>
<evidence type="ECO:0000313" key="6">
    <source>
        <dbReference type="EMBL" id="TYK33153.1"/>
    </source>
</evidence>
<dbReference type="PANTHER" id="PTHR35863:SF1">
    <property type="entry name" value="COBALT-PRECORRIN-5B C(1)-METHYLTRANSFERASE"/>
    <property type="match status" value="1"/>
</dbReference>
<dbReference type="RefSeq" id="WP_148730559.1">
    <property type="nucleotide sequence ID" value="NZ_VKLW01000019.1"/>
</dbReference>
<dbReference type="SUPFAM" id="SSF111342">
    <property type="entry name" value="CbiD-like"/>
    <property type="match status" value="1"/>
</dbReference>
<dbReference type="NCBIfam" id="NF000849">
    <property type="entry name" value="PRK00075.1-1"/>
    <property type="match status" value="1"/>
</dbReference>
<dbReference type="NCBIfam" id="TIGR00312">
    <property type="entry name" value="cbiD"/>
    <property type="match status" value="1"/>
</dbReference>
<name>A0A5D3FI81_9BACE</name>
<evidence type="ECO:0000313" key="7">
    <source>
        <dbReference type="Proteomes" id="UP000324383"/>
    </source>
</evidence>
<dbReference type="EC" id="2.1.1.195" evidence="5"/>
<accession>A0A5D3FI81</accession>
<evidence type="ECO:0000256" key="5">
    <source>
        <dbReference type="HAMAP-Rule" id="MF_00787"/>
    </source>
</evidence>
<dbReference type="Proteomes" id="UP000324383">
    <property type="component" value="Unassembled WGS sequence"/>
</dbReference>
<dbReference type="Gene3D" id="3.30.2110.10">
    <property type="entry name" value="CbiD-like"/>
    <property type="match status" value="1"/>
</dbReference>
<evidence type="ECO:0000256" key="1">
    <source>
        <dbReference type="ARBA" id="ARBA00022573"/>
    </source>
</evidence>
<comment type="caution">
    <text evidence="6">The sequence shown here is derived from an EMBL/GenBank/DDBJ whole genome shotgun (WGS) entry which is preliminary data.</text>
</comment>
<keyword evidence="7" id="KW-1185">Reference proteome</keyword>